<feature type="domain" description="GmrSD restriction endonucleases N-terminal" evidence="1">
    <location>
        <begin position="9"/>
        <end position="126"/>
    </location>
</feature>
<organism evidence="2 3">
    <name type="scientific">Bacteroides caccae</name>
    <dbReference type="NCBI Taxonomy" id="47678"/>
    <lineage>
        <taxon>Bacteria</taxon>
        <taxon>Pseudomonadati</taxon>
        <taxon>Bacteroidota</taxon>
        <taxon>Bacteroidia</taxon>
        <taxon>Bacteroidales</taxon>
        <taxon>Bacteroidaceae</taxon>
        <taxon>Bacteroides</taxon>
    </lineage>
</organism>
<comment type="caution">
    <text evidence="2">The sequence shown here is derived from an EMBL/GenBank/DDBJ whole genome shotgun (WGS) entry which is preliminary data.</text>
</comment>
<name>A0A414FPH7_9BACE</name>
<evidence type="ECO:0000259" key="1">
    <source>
        <dbReference type="Pfam" id="PF03235"/>
    </source>
</evidence>
<dbReference type="PANTHER" id="PTHR35149">
    <property type="entry name" value="SLL5132 PROTEIN"/>
    <property type="match status" value="1"/>
</dbReference>
<evidence type="ECO:0000313" key="3">
    <source>
        <dbReference type="Proteomes" id="UP000284689"/>
    </source>
</evidence>
<accession>A0A414FPH7</accession>
<gene>
    <name evidence="2" type="ORF">DW794_03610</name>
</gene>
<dbReference type="Proteomes" id="UP000284689">
    <property type="component" value="Unassembled WGS sequence"/>
</dbReference>
<proteinExistence type="predicted"/>
<sequence length="165" mass="19898">METTLLTLSKIFTERLFRIPDYQRGYAWTEKQLKDFWSDLEQLEIGKNHYVGVLTLERVDEKSFNKWDDDKWIIKSKKYEPYYIVDGQQRLTTAIILIEAIVESLNENEELNYTSVCDIRRKYIFESKDKGISRSYMFGYEKDNPSYEFLKTKIFCENSEENYIE</sequence>
<dbReference type="EMBL" id="QSJD01000004">
    <property type="protein sequence ID" value="RHD52089.1"/>
    <property type="molecule type" value="Genomic_DNA"/>
</dbReference>
<dbReference type="RefSeq" id="WP_122264224.1">
    <property type="nucleotide sequence ID" value="NZ_QSJD01000004.1"/>
</dbReference>
<protein>
    <submittedName>
        <fullName evidence="2">DUF262 domain-containing protein</fullName>
    </submittedName>
</protein>
<dbReference type="Pfam" id="PF03235">
    <property type="entry name" value="GmrSD_N"/>
    <property type="match status" value="1"/>
</dbReference>
<reference evidence="2 3" key="1">
    <citation type="submission" date="2018-08" db="EMBL/GenBank/DDBJ databases">
        <title>A genome reference for cultivated species of the human gut microbiota.</title>
        <authorList>
            <person name="Zou Y."/>
            <person name="Xue W."/>
            <person name="Luo G."/>
        </authorList>
    </citation>
    <scope>NUCLEOTIDE SEQUENCE [LARGE SCALE GENOMIC DNA]</scope>
    <source>
        <strain evidence="2 3">AM31-16AC</strain>
    </source>
</reference>
<dbReference type="AlphaFoldDB" id="A0A414FPH7"/>
<dbReference type="PANTHER" id="PTHR35149:SF1">
    <property type="entry name" value="DUF5655 DOMAIN-CONTAINING PROTEIN"/>
    <property type="match status" value="1"/>
</dbReference>
<dbReference type="InterPro" id="IPR004919">
    <property type="entry name" value="GmrSD_N"/>
</dbReference>
<evidence type="ECO:0000313" key="2">
    <source>
        <dbReference type="EMBL" id="RHD52089.1"/>
    </source>
</evidence>